<sequence>MKKIIMESLLTVLLSLLCSSCNTDVDINIDVDLQMTASVIILEEGTK</sequence>
<dbReference type="EMBL" id="KP795450">
    <property type="protein sequence ID" value="AKN35736.1"/>
    <property type="molecule type" value="Genomic_DNA"/>
</dbReference>
<reference evidence="1" key="1">
    <citation type="journal article" date="2015" name="MBio">
        <title>Eco-Evolutionary Dynamics of Episomes among Ecologically Cohesive Bacterial Populations.</title>
        <authorList>
            <person name="Xue H."/>
            <person name="Cordero O.X."/>
            <person name="Camas F.M."/>
            <person name="Trimble W."/>
            <person name="Meyer F."/>
            <person name="Guglielmini J."/>
            <person name="Rocha E.P."/>
            <person name="Polz M.F."/>
        </authorList>
    </citation>
    <scope>NUCLEOTIDE SEQUENCE</scope>
    <source>
        <strain evidence="1">FF_113</strain>
    </source>
</reference>
<protein>
    <recommendedName>
        <fullName evidence="2">Lipoprotein</fullName>
    </recommendedName>
</protein>
<evidence type="ECO:0008006" key="2">
    <source>
        <dbReference type="Google" id="ProtNLM"/>
    </source>
</evidence>
<accession>A0A0H3ZQ17</accession>
<organism evidence="1">
    <name type="scientific">Enterovibrio sp. FF_113</name>
    <dbReference type="NCBI Taxonomy" id="1660266"/>
    <lineage>
        <taxon>Bacteria</taxon>
        <taxon>Pseudomonadati</taxon>
        <taxon>Pseudomonadota</taxon>
        <taxon>Gammaproteobacteria</taxon>
        <taxon>Vibrionales</taxon>
        <taxon>Vibrionaceae</taxon>
        <taxon>Enterovibrio</taxon>
    </lineage>
</organism>
<proteinExistence type="predicted"/>
<dbReference type="AlphaFoldDB" id="A0A0H3ZQ17"/>
<name>A0A0H3ZQ17_9GAMM</name>
<evidence type="ECO:0000313" key="1">
    <source>
        <dbReference type="EMBL" id="AKN35736.1"/>
    </source>
</evidence>